<gene>
    <name evidence="1" type="ORF">QRB35_26715</name>
</gene>
<proteinExistence type="predicted"/>
<reference evidence="1 2" key="1">
    <citation type="submission" date="2023-06" db="EMBL/GenBank/DDBJ databases">
        <title>Itaconate inhibition of nontuberculous mycobacteria.</title>
        <authorList>
            <person name="Breen P."/>
            <person name="Zimbric M."/>
            <person name="Caverly L."/>
        </authorList>
    </citation>
    <scope>NUCLEOTIDE SEQUENCE [LARGE SCALE GENOMIC DNA]</scope>
    <source>
        <strain evidence="1 2">FLAC1071</strain>
    </source>
</reference>
<reference evidence="2" key="2">
    <citation type="submission" date="2023-06" db="EMBL/GenBank/DDBJ databases">
        <title>Itaconate inhibition of nontuberculous mycobacteria.</title>
        <authorList>
            <person name="Spilker T."/>
        </authorList>
    </citation>
    <scope>NUCLEOTIDE SEQUENCE [LARGE SCALE GENOMIC DNA]</scope>
    <source>
        <strain evidence="2">FLAC1071</strain>
    </source>
</reference>
<name>A0ABT7P8F4_MYCIT</name>
<dbReference type="Proteomes" id="UP001529272">
    <property type="component" value="Unassembled WGS sequence"/>
</dbReference>
<accession>A0ABT7P8F4</accession>
<sequence>MTRPAANGAEHQVVCETEYQPTTPGCTECAKARPLAELTMAAESRRLDRALPTGLIDLLVLGIPEAQKLSAAKVWGAFVSIAMSAQLRGWTHIQFTEEVTRQERRNIYGTRRWTRHKLWIQLDDFSRDKPHAFKSLDSAWDQATANLTDSGMRTPEDLKTSAIKRAWQWTDRIAADTDGFDDIDKRVMDYVITSVEERGLAHVTCPARAAAEHAKISAMTARRRLLNLAAHGFLVQHSPGWYSADSSSRRAAIYSLGDPEIVLTAGNPAAET</sequence>
<evidence type="ECO:0000313" key="2">
    <source>
        <dbReference type="Proteomes" id="UP001529272"/>
    </source>
</evidence>
<protein>
    <submittedName>
        <fullName evidence="1">Uncharacterized protein</fullName>
    </submittedName>
</protein>
<organism evidence="1 2">
    <name type="scientific">Mycobacterium intracellulare subsp. chimaera</name>
    <dbReference type="NCBI Taxonomy" id="222805"/>
    <lineage>
        <taxon>Bacteria</taxon>
        <taxon>Bacillati</taxon>
        <taxon>Actinomycetota</taxon>
        <taxon>Actinomycetes</taxon>
        <taxon>Mycobacteriales</taxon>
        <taxon>Mycobacteriaceae</taxon>
        <taxon>Mycobacterium</taxon>
        <taxon>Mycobacterium avium complex (MAC)</taxon>
    </lineage>
</organism>
<keyword evidence="2" id="KW-1185">Reference proteome</keyword>
<dbReference type="EMBL" id="JASZZX010000041">
    <property type="protein sequence ID" value="MDM3929574.1"/>
    <property type="molecule type" value="Genomic_DNA"/>
</dbReference>
<comment type="caution">
    <text evidence="1">The sequence shown here is derived from an EMBL/GenBank/DDBJ whole genome shotgun (WGS) entry which is preliminary data.</text>
</comment>
<evidence type="ECO:0000313" key="1">
    <source>
        <dbReference type="EMBL" id="MDM3929574.1"/>
    </source>
</evidence>
<dbReference type="RefSeq" id="WP_157739677.1">
    <property type="nucleotide sequence ID" value="NZ_CP022223.1"/>
</dbReference>